<proteinExistence type="predicted"/>
<dbReference type="AlphaFoldDB" id="A0A7J6R745"/>
<dbReference type="GO" id="GO:0005759">
    <property type="term" value="C:mitochondrial matrix"/>
    <property type="evidence" value="ECO:0007669"/>
    <property type="project" value="TreeGrafter"/>
</dbReference>
<feature type="compositionally biased region" description="Low complexity" evidence="1">
    <location>
        <begin position="62"/>
        <end position="75"/>
    </location>
</feature>
<evidence type="ECO:0000313" key="4">
    <source>
        <dbReference type="Proteomes" id="UP000574390"/>
    </source>
</evidence>
<dbReference type="GO" id="GO:0000963">
    <property type="term" value="P:mitochondrial RNA processing"/>
    <property type="evidence" value="ECO:0007669"/>
    <property type="project" value="TreeGrafter"/>
</dbReference>
<gene>
    <name evidence="3" type="ORF">FOZ62_022786</name>
</gene>
<dbReference type="InterPro" id="IPR011335">
    <property type="entry name" value="Restrct_endonuc-II-like"/>
</dbReference>
<dbReference type="SMART" id="SM00443">
    <property type="entry name" value="G_patch"/>
    <property type="match status" value="1"/>
</dbReference>
<evidence type="ECO:0000313" key="3">
    <source>
        <dbReference type="EMBL" id="KAF4716373.1"/>
    </source>
</evidence>
<dbReference type="Pfam" id="PF01585">
    <property type="entry name" value="G-patch"/>
    <property type="match status" value="1"/>
</dbReference>
<dbReference type="InterPro" id="IPR050870">
    <property type="entry name" value="FAST_kinase"/>
</dbReference>
<dbReference type="GO" id="GO:0044528">
    <property type="term" value="P:regulation of mitochondrial mRNA stability"/>
    <property type="evidence" value="ECO:0007669"/>
    <property type="project" value="TreeGrafter"/>
</dbReference>
<dbReference type="GO" id="GO:0003723">
    <property type="term" value="F:RNA binding"/>
    <property type="evidence" value="ECO:0007669"/>
    <property type="project" value="TreeGrafter"/>
</dbReference>
<dbReference type="Proteomes" id="UP000574390">
    <property type="component" value="Unassembled WGS sequence"/>
</dbReference>
<accession>A0A7J6R745</accession>
<dbReference type="EMBL" id="JABANM010024357">
    <property type="protein sequence ID" value="KAF4716373.1"/>
    <property type="molecule type" value="Genomic_DNA"/>
</dbReference>
<comment type="caution">
    <text evidence="3">The sequence shown here is derived from an EMBL/GenBank/DDBJ whole genome shotgun (WGS) entry which is preliminary data.</text>
</comment>
<reference evidence="3 4" key="1">
    <citation type="submission" date="2020-04" db="EMBL/GenBank/DDBJ databases">
        <title>Perkinsus olseni comparative genomics.</title>
        <authorList>
            <person name="Bogema D.R."/>
        </authorList>
    </citation>
    <scope>NUCLEOTIDE SEQUENCE [LARGE SCALE GENOMIC DNA]</scope>
    <source>
        <strain evidence="3">ATCC PRA-205</strain>
    </source>
</reference>
<dbReference type="SUPFAM" id="SSF52980">
    <property type="entry name" value="Restriction endonuclease-like"/>
    <property type="match status" value="1"/>
</dbReference>
<evidence type="ECO:0000256" key="1">
    <source>
        <dbReference type="SAM" id="MobiDB-lite"/>
    </source>
</evidence>
<sequence>MANATNSKLNKGRALLEKMGWQPGSGLGRQEQGMRAPLHVKQKAGTHARIEPLGISHKQQHSSRSSVSAPSPSESSGEEGLQWKRQRTEDSLREGGQSSDIVGTAIAEAAAAALRIAQQQQSGVSTTDRHPTATSKAVIPTADNPLGDPFQPRDVLEKSASATAAAPVMINLGDNAHYIMPTMMRLLDSKACRFEARLEDEYDCKAFFDLGVAGTLVVVPIEGHSVSSRTVSSAAEFIREDIIPRCLTPQGISDLWEEYGFGSSRGRARIQQQEDAAAVENEEWLRKVEAYQPRAHKGKGGIGTTLDGAAAAAVIGSMVSQHPAESSGSQGHFVHGQTIDPEDSEPVVSNLVKIPEKVSQVATRRLEEIKAATKIVDIKISSTPQAGQRSVMLKGTKNRIQTVKDIFMEFRASAADRRSATLDNLLNALSMSLVVVALQRSTLALVNGELREIYTTHKRSFDIRCHAEYIDRLARLTDDKVPKLQEEDHWQWVERALGKFQQNGFLHAPTVREGLGRLCHAVARCSPDDITFHQVLSKTMVVAPLQSMSPPALTATMWSLATLHVNLQERSPYRVPLTLVAEHCASSINMVVKTPPVVKAMWAAIKVDVGDPVMQNLYRQGLAHTMDLHVNRGVPLTLKDVILLLWGSATLSKLGPVSDIDKLIMISSEVICGIQEGEYEIDPQNTTMALWSLANFLPDSSADDLVCRVISESLRNADASRLSPFELSLVLWSMGKLYETSSSYLRDRILQAVVHLQPRVESLLHVFSLRQVANVLWAFGATRIDDCRGLFDKASLLEILKTPGRVSSSEYRQSIANIAWAYATHDYSSDSVSSRVRELLSYFTASRYDEMTSQHAATVAWALWRMRAMEPNSVQDMARIADRYGDRFANRHVITLTRAAAGAKFYHPSLLEAILRRPISSWTPDQCGQLLWVLATWGVPHDRRMIEYATQCDAVVRSYDYTSDGDDDTGLGIDKLTTIEWAAAVLDLPPPKCSYLWDKESGYVEAQAADLTVSQVLRQRLADSQSFSDMGLTQLYWAWVLRHDAEEGTGTPPPPVWVLKVRSWLTDASSYSLQPSSLQRTVHSQLPQGDWRQEYLLPPWGISIDIASPSRKIAIEVDGKAFHSVYDVSTLQTFIDASARVKKRLLERQGWRVLRISEQDFVAAEGKQRKYLATALSQVEDGDSTSNSPHVSG</sequence>
<dbReference type="Gene3D" id="3.40.960.10">
    <property type="entry name" value="VSR Endonuclease"/>
    <property type="match status" value="1"/>
</dbReference>
<dbReference type="PANTHER" id="PTHR21228:SF40">
    <property type="entry name" value="LD45607P"/>
    <property type="match status" value="1"/>
</dbReference>
<feature type="region of interest" description="Disordered" evidence="1">
    <location>
        <begin position="1"/>
        <end position="100"/>
    </location>
</feature>
<organism evidence="3 4">
    <name type="scientific">Perkinsus olseni</name>
    <name type="common">Perkinsus atlanticus</name>
    <dbReference type="NCBI Taxonomy" id="32597"/>
    <lineage>
        <taxon>Eukaryota</taxon>
        <taxon>Sar</taxon>
        <taxon>Alveolata</taxon>
        <taxon>Perkinsozoa</taxon>
        <taxon>Perkinsea</taxon>
        <taxon>Perkinsida</taxon>
        <taxon>Perkinsidae</taxon>
        <taxon>Perkinsus</taxon>
    </lineage>
</organism>
<dbReference type="PANTHER" id="PTHR21228">
    <property type="entry name" value="FAST LEU-RICH DOMAIN-CONTAINING"/>
    <property type="match status" value="1"/>
</dbReference>
<feature type="domain" description="G-patch" evidence="2">
    <location>
        <begin position="8"/>
        <end position="58"/>
    </location>
</feature>
<name>A0A7J6R745_PEROL</name>
<protein>
    <recommendedName>
        <fullName evidence="2">G-patch domain-containing protein</fullName>
    </recommendedName>
</protein>
<dbReference type="GO" id="GO:0035770">
    <property type="term" value="C:ribonucleoprotein granule"/>
    <property type="evidence" value="ECO:0007669"/>
    <property type="project" value="TreeGrafter"/>
</dbReference>
<evidence type="ECO:0000259" key="2">
    <source>
        <dbReference type="PROSITE" id="PS50174"/>
    </source>
</evidence>
<dbReference type="GO" id="GO:0006281">
    <property type="term" value="P:DNA repair"/>
    <property type="evidence" value="ECO:0007669"/>
    <property type="project" value="UniProtKB-ARBA"/>
</dbReference>
<dbReference type="PROSITE" id="PS50174">
    <property type="entry name" value="G_PATCH"/>
    <property type="match status" value="1"/>
</dbReference>
<feature type="region of interest" description="Disordered" evidence="1">
    <location>
        <begin position="121"/>
        <end position="149"/>
    </location>
</feature>
<dbReference type="InterPro" id="IPR000467">
    <property type="entry name" value="G_patch_dom"/>
</dbReference>